<dbReference type="EMBL" id="FUXA01000007">
    <property type="protein sequence ID" value="SJZ69083.1"/>
    <property type="molecule type" value="Genomic_DNA"/>
</dbReference>
<reference evidence="9 10" key="1">
    <citation type="submission" date="2017-02" db="EMBL/GenBank/DDBJ databases">
        <authorList>
            <person name="Peterson S.W."/>
        </authorList>
    </citation>
    <scope>NUCLEOTIDE SEQUENCE [LARGE SCALE GENOMIC DNA]</scope>
    <source>
        <strain evidence="9 10">ATCC 17233</strain>
    </source>
</reference>
<evidence type="ECO:0000256" key="1">
    <source>
        <dbReference type="ARBA" id="ARBA00004651"/>
    </source>
</evidence>
<dbReference type="PANTHER" id="PTHR30572:SF4">
    <property type="entry name" value="ABC TRANSPORTER PERMEASE YTRF"/>
    <property type="match status" value="1"/>
</dbReference>
<evidence type="ECO:0000313" key="10">
    <source>
        <dbReference type="Proteomes" id="UP000189857"/>
    </source>
</evidence>
<feature type="transmembrane region" description="Helical" evidence="7">
    <location>
        <begin position="718"/>
        <end position="744"/>
    </location>
</feature>
<comment type="similarity">
    <text evidence="6">Belongs to the ABC-4 integral membrane protein family.</text>
</comment>
<feature type="transmembrane region" description="Helical" evidence="7">
    <location>
        <begin position="20"/>
        <end position="43"/>
    </location>
</feature>
<evidence type="ECO:0000313" key="9">
    <source>
        <dbReference type="EMBL" id="SJZ69083.1"/>
    </source>
</evidence>
<keyword evidence="10" id="KW-1185">Reference proteome</keyword>
<protein>
    <submittedName>
        <fullName evidence="9">MacB-like core domain-containing protein</fullName>
    </submittedName>
</protein>
<evidence type="ECO:0000259" key="8">
    <source>
        <dbReference type="Pfam" id="PF02687"/>
    </source>
</evidence>
<name>A0A1T4MQ36_9FIRM</name>
<feature type="transmembrane region" description="Helical" evidence="7">
    <location>
        <begin position="660"/>
        <end position="682"/>
    </location>
</feature>
<evidence type="ECO:0000256" key="4">
    <source>
        <dbReference type="ARBA" id="ARBA00022989"/>
    </source>
</evidence>
<dbReference type="Pfam" id="PF02687">
    <property type="entry name" value="FtsX"/>
    <property type="match status" value="2"/>
</dbReference>
<keyword evidence="2" id="KW-1003">Cell membrane</keyword>
<organism evidence="9 10">
    <name type="scientific">Eubacterium ruminantium</name>
    <dbReference type="NCBI Taxonomy" id="42322"/>
    <lineage>
        <taxon>Bacteria</taxon>
        <taxon>Bacillati</taxon>
        <taxon>Bacillota</taxon>
        <taxon>Clostridia</taxon>
        <taxon>Eubacteriales</taxon>
        <taxon>Eubacteriaceae</taxon>
        <taxon>Eubacterium</taxon>
    </lineage>
</organism>
<feature type="transmembrane region" description="Helical" evidence="7">
    <location>
        <begin position="329"/>
        <end position="347"/>
    </location>
</feature>
<keyword evidence="5 7" id="KW-0472">Membrane</keyword>
<evidence type="ECO:0000256" key="2">
    <source>
        <dbReference type="ARBA" id="ARBA00022475"/>
    </source>
</evidence>
<feature type="domain" description="ABC3 transporter permease C-terminal" evidence="8">
    <location>
        <begin position="280"/>
        <end position="394"/>
    </location>
</feature>
<dbReference type="GO" id="GO:0005886">
    <property type="term" value="C:plasma membrane"/>
    <property type="evidence" value="ECO:0007669"/>
    <property type="project" value="UniProtKB-SubCell"/>
</dbReference>
<dbReference type="GO" id="GO:0022857">
    <property type="term" value="F:transmembrane transporter activity"/>
    <property type="evidence" value="ECO:0007669"/>
    <property type="project" value="TreeGrafter"/>
</dbReference>
<sequence>MYRLFFIAKNNIKKQKGDMITFFILTCMAVFLIIISISTITGLGKVLETLHKETSGSDVEVVVESVDEVDEALKDILVNNPNFSDYEAEDILGIDCEFRKGGEAKWDSFSFMITSYDKEKHIQKLSLNTSDFSGNEVVVPYYLKNRFSIGDTLELKIDDKIIEFNVVGYNEDTIYANPMNMSIFLIGVSDEYMDKLEEIESSSIVKQTRHKARKSEEAIAKNVSTDDLEKQVTEAYKKWAVEYNETHPDFKMLRLLGLNWDVMKGGGQLIPFIAMTVVLVFSVLIMAIAIIITNFSIKNFIQRNMKNTAIMEASGYTVREIKAALMMQIISVALIGMVFGIIISILLKNAVGNLVSSLLGISWNQSVNLPVVVLVSAAVILVDFISVYFAGKRYDKISTLDALRGGLGTHNYKKNYFAFDKTKLPVSLTLSLKNTFGKLGNNLVITFIAVILGGVMVVGLGLYQNYGKGRENIQKLTGIECGEVIASGEYDSYEKVKDVEGIQNLLAFTDNEYLYESEKASDTIYTMAYQDVTQMRYCLASEGRMPIHDNEVALTANDMKRLKVKIGDTVTVSIGDRKKQFIITGKYQLLQMAGYTAIMTKEGADSLAQFKSSWQYRIYTEEGIGYEEMKARLDEACPGLNISDGNKTLDISIGSLTSSMRMVCLIIVIVTSLVVIFVEALVIRSKMVREWKDYGVNRALGFSSKELIVQTMISNIPAITVGSIIGVILACLFGKNLVVVFLIMFGVEKIKFNISVFYIILSVVGIVVTAAVVSGLLALRVRKLNPVEMITEE</sequence>
<feature type="transmembrane region" description="Helical" evidence="7">
    <location>
        <begin position="272"/>
        <end position="297"/>
    </location>
</feature>
<dbReference type="InterPro" id="IPR003838">
    <property type="entry name" value="ABC3_permease_C"/>
</dbReference>
<accession>A0A1T4MQ36</accession>
<gene>
    <name evidence="9" type="ORF">SAMN02745110_01329</name>
</gene>
<dbReference type="InterPro" id="IPR050250">
    <property type="entry name" value="Macrolide_Exporter_MacB"/>
</dbReference>
<keyword evidence="4 7" id="KW-1133">Transmembrane helix</keyword>
<evidence type="ECO:0000256" key="3">
    <source>
        <dbReference type="ARBA" id="ARBA00022692"/>
    </source>
</evidence>
<feature type="domain" description="ABC3 transporter permease C-terminal" evidence="8">
    <location>
        <begin position="666"/>
        <end position="786"/>
    </location>
</feature>
<feature type="transmembrane region" description="Helical" evidence="7">
    <location>
        <begin position="367"/>
        <end position="390"/>
    </location>
</feature>
<feature type="transmembrane region" description="Helical" evidence="7">
    <location>
        <begin position="756"/>
        <end position="779"/>
    </location>
</feature>
<comment type="subcellular location">
    <subcellularLocation>
        <location evidence="1">Cell membrane</location>
        <topology evidence="1">Multi-pass membrane protein</topology>
    </subcellularLocation>
</comment>
<dbReference type="OrthoDB" id="9761168at2"/>
<evidence type="ECO:0000256" key="6">
    <source>
        <dbReference type="ARBA" id="ARBA00038076"/>
    </source>
</evidence>
<evidence type="ECO:0000256" key="5">
    <source>
        <dbReference type="ARBA" id="ARBA00023136"/>
    </source>
</evidence>
<feature type="transmembrane region" description="Helical" evidence="7">
    <location>
        <begin position="443"/>
        <end position="463"/>
    </location>
</feature>
<evidence type="ECO:0000256" key="7">
    <source>
        <dbReference type="SAM" id="Phobius"/>
    </source>
</evidence>
<dbReference type="Proteomes" id="UP000189857">
    <property type="component" value="Unassembled WGS sequence"/>
</dbReference>
<dbReference type="PANTHER" id="PTHR30572">
    <property type="entry name" value="MEMBRANE COMPONENT OF TRANSPORTER-RELATED"/>
    <property type="match status" value="1"/>
</dbReference>
<proteinExistence type="inferred from homology"/>
<dbReference type="RefSeq" id="WP_078787165.1">
    <property type="nucleotide sequence ID" value="NZ_FNHR01000004.1"/>
</dbReference>
<dbReference type="AlphaFoldDB" id="A0A1T4MQ36"/>
<keyword evidence="3 7" id="KW-0812">Transmembrane</keyword>